<dbReference type="GO" id="GO:0045944">
    <property type="term" value="P:positive regulation of transcription by RNA polymerase II"/>
    <property type="evidence" value="ECO:0007669"/>
    <property type="project" value="Ensembl"/>
</dbReference>
<sequence>WLLHAHFVNKCIPSLENTIPVEQCPLLLADNRNATLVCNYTYKKKGEQEFSASLHKGADSAVEVCSVVWNSTYHNFKASPDFNCLVAYGDKEVNFTLWNMHVNQTDIYFCKIEARYPPPYFHSGESNGTVLHVKEPQSQSEAGTFMVMAAAVGVIAFYSMLITAAFIYCWLKNKKNRILQKDYINMLPRHPPAPRNKNYHPYAPTRNYTAYRSWEP</sequence>
<evidence type="ECO:0000256" key="10">
    <source>
        <dbReference type="SAM" id="Phobius"/>
    </source>
</evidence>
<dbReference type="GO" id="GO:0031295">
    <property type="term" value="P:T cell costimulation"/>
    <property type="evidence" value="ECO:0007669"/>
    <property type="project" value="Ensembl"/>
</dbReference>
<dbReference type="AlphaFoldDB" id="A0A8D0H7M7"/>
<dbReference type="GO" id="GO:0045066">
    <property type="term" value="P:regulatory T cell differentiation"/>
    <property type="evidence" value="ECO:0007669"/>
    <property type="project" value="Ensembl"/>
</dbReference>
<dbReference type="Proteomes" id="UP000694392">
    <property type="component" value="Unplaced"/>
</dbReference>
<dbReference type="PRINTS" id="PR01717">
    <property type="entry name" value="CD28ANTIGEN"/>
</dbReference>
<keyword evidence="6" id="KW-1015">Disulfide bond</keyword>
<keyword evidence="8" id="KW-0325">Glycoprotein</keyword>
<dbReference type="GO" id="GO:0009897">
    <property type="term" value="C:external side of plasma membrane"/>
    <property type="evidence" value="ECO:0007669"/>
    <property type="project" value="Ensembl"/>
</dbReference>
<dbReference type="GO" id="GO:0032743">
    <property type="term" value="P:positive regulation of interleukin-2 production"/>
    <property type="evidence" value="ECO:0007669"/>
    <property type="project" value="Ensembl"/>
</dbReference>
<keyword evidence="7" id="KW-0675">Receptor</keyword>
<dbReference type="InterPro" id="IPR040216">
    <property type="entry name" value="CTLA4/CD28"/>
</dbReference>
<dbReference type="GO" id="GO:0035739">
    <property type="term" value="P:CD4-positive, alpha-beta T cell proliferation"/>
    <property type="evidence" value="ECO:0007669"/>
    <property type="project" value="Ensembl"/>
</dbReference>
<dbReference type="FunFam" id="2.60.40.10:FF:000874">
    <property type="entry name" value="Inducible T-cell costimulator"/>
    <property type="match status" value="1"/>
</dbReference>
<dbReference type="GO" id="GO:2000563">
    <property type="term" value="P:positive regulation of CD4-positive, alpha-beta T cell proliferation"/>
    <property type="evidence" value="ECO:0007669"/>
    <property type="project" value="Ensembl"/>
</dbReference>
<evidence type="ECO:0000256" key="8">
    <source>
        <dbReference type="ARBA" id="ARBA00023180"/>
    </source>
</evidence>
<dbReference type="GO" id="GO:0048304">
    <property type="term" value="P:positive regulation of isotype switching to IgG isotypes"/>
    <property type="evidence" value="ECO:0007669"/>
    <property type="project" value="Ensembl"/>
</dbReference>
<gene>
    <name evidence="11" type="primary">CD28</name>
</gene>
<evidence type="ECO:0000256" key="5">
    <source>
        <dbReference type="ARBA" id="ARBA00023136"/>
    </source>
</evidence>
<evidence type="ECO:0000256" key="2">
    <source>
        <dbReference type="ARBA" id="ARBA00022692"/>
    </source>
</evidence>
<proteinExistence type="predicted"/>
<evidence type="ECO:0000313" key="12">
    <source>
        <dbReference type="Proteomes" id="UP000694392"/>
    </source>
</evidence>
<name>A0A8D0H7M7_SPHPU</name>
<dbReference type="Gene3D" id="2.60.40.10">
    <property type="entry name" value="Immunoglobulins"/>
    <property type="match status" value="1"/>
</dbReference>
<keyword evidence="5 10" id="KW-0472">Membrane</keyword>
<dbReference type="GO" id="GO:0001772">
    <property type="term" value="C:immunological synapse"/>
    <property type="evidence" value="ECO:0007669"/>
    <property type="project" value="Ensembl"/>
</dbReference>
<dbReference type="GO" id="GO:0050852">
    <property type="term" value="P:T cell receptor signaling pathway"/>
    <property type="evidence" value="ECO:0007669"/>
    <property type="project" value="Ensembl"/>
</dbReference>
<dbReference type="InterPro" id="IPR008093">
    <property type="entry name" value="CD28"/>
</dbReference>
<keyword evidence="12" id="KW-1185">Reference proteome</keyword>
<dbReference type="GO" id="GO:0045589">
    <property type="term" value="P:regulation of regulatory T cell differentiation"/>
    <property type="evidence" value="ECO:0007669"/>
    <property type="project" value="Ensembl"/>
</dbReference>
<dbReference type="PANTHER" id="PTHR11494:SF7">
    <property type="entry name" value="T-CELL-SPECIFIC SURFACE GLYCOPROTEIN CD28"/>
    <property type="match status" value="1"/>
</dbReference>
<keyword evidence="3" id="KW-0732">Signal</keyword>
<dbReference type="GO" id="GO:0043491">
    <property type="term" value="P:phosphatidylinositol 3-kinase/protein kinase B signal transduction"/>
    <property type="evidence" value="ECO:0007669"/>
    <property type="project" value="Ensembl"/>
</dbReference>
<dbReference type="GO" id="GO:0006366">
    <property type="term" value="P:transcription by RNA polymerase II"/>
    <property type="evidence" value="ECO:0007669"/>
    <property type="project" value="Ensembl"/>
</dbReference>
<dbReference type="GO" id="GO:0010629">
    <property type="term" value="P:negative regulation of gene expression"/>
    <property type="evidence" value="ECO:0007669"/>
    <property type="project" value="Ensembl"/>
</dbReference>
<dbReference type="GO" id="GO:0045840">
    <property type="term" value="P:positive regulation of mitotic nuclear division"/>
    <property type="evidence" value="ECO:0007669"/>
    <property type="project" value="Ensembl"/>
</dbReference>
<evidence type="ECO:0000256" key="9">
    <source>
        <dbReference type="ARBA" id="ARBA00023319"/>
    </source>
</evidence>
<dbReference type="GeneTree" id="ENSGT00530000063873"/>
<keyword evidence="9" id="KW-0393">Immunoglobulin domain</keyword>
<keyword evidence="4 10" id="KW-1133">Transmembrane helix</keyword>
<dbReference type="GO" id="GO:0019901">
    <property type="term" value="F:protein kinase binding"/>
    <property type="evidence" value="ECO:0007669"/>
    <property type="project" value="Ensembl"/>
</dbReference>
<comment type="subcellular location">
    <subcellularLocation>
        <location evidence="1">Membrane</location>
        <topology evidence="1">Single-pass type I membrane protein</topology>
    </subcellularLocation>
</comment>
<keyword evidence="2 10" id="KW-0812">Transmembrane</keyword>
<organism evidence="11 12">
    <name type="scientific">Sphenodon punctatus</name>
    <name type="common">Tuatara</name>
    <name type="synonym">Hatteria punctata</name>
    <dbReference type="NCBI Taxonomy" id="8508"/>
    <lineage>
        <taxon>Eukaryota</taxon>
        <taxon>Metazoa</taxon>
        <taxon>Chordata</taxon>
        <taxon>Craniata</taxon>
        <taxon>Vertebrata</taxon>
        <taxon>Euteleostomi</taxon>
        <taxon>Lepidosauria</taxon>
        <taxon>Sphenodontia</taxon>
        <taxon>Sphenodontidae</taxon>
        <taxon>Sphenodon</taxon>
    </lineage>
</organism>
<accession>A0A8D0H7M7</accession>
<evidence type="ECO:0000313" key="11">
    <source>
        <dbReference type="Ensembl" id="ENSSPUP00000017880.1"/>
    </source>
</evidence>
<protein>
    <submittedName>
        <fullName evidence="11">CD28 molecule</fullName>
    </submittedName>
</protein>
<dbReference type="GO" id="GO:0045060">
    <property type="term" value="P:negative thymic T cell selection"/>
    <property type="evidence" value="ECO:0007669"/>
    <property type="project" value="Ensembl"/>
</dbReference>
<dbReference type="GO" id="GO:0002863">
    <property type="term" value="P:positive regulation of inflammatory response to antigenic stimulus"/>
    <property type="evidence" value="ECO:0007669"/>
    <property type="project" value="Ensembl"/>
</dbReference>
<reference evidence="11" key="2">
    <citation type="submission" date="2025-09" db="UniProtKB">
        <authorList>
            <consortium name="Ensembl"/>
        </authorList>
    </citation>
    <scope>IDENTIFICATION</scope>
</reference>
<dbReference type="Ensembl" id="ENSSPUT00000019043.1">
    <property type="protein sequence ID" value="ENSSPUP00000017880.1"/>
    <property type="gene ID" value="ENSSPUG00000013791.1"/>
</dbReference>
<evidence type="ECO:0000256" key="3">
    <source>
        <dbReference type="ARBA" id="ARBA00022729"/>
    </source>
</evidence>
<dbReference type="GO" id="GO:0032733">
    <property type="term" value="P:positive regulation of interleukin-10 production"/>
    <property type="evidence" value="ECO:0007669"/>
    <property type="project" value="Ensembl"/>
</dbReference>
<evidence type="ECO:0000256" key="7">
    <source>
        <dbReference type="ARBA" id="ARBA00023170"/>
    </source>
</evidence>
<evidence type="ECO:0000256" key="1">
    <source>
        <dbReference type="ARBA" id="ARBA00004479"/>
    </source>
</evidence>
<dbReference type="OMA" id="YSHQLQF"/>
<evidence type="ECO:0000256" key="6">
    <source>
        <dbReference type="ARBA" id="ARBA00023157"/>
    </source>
</evidence>
<dbReference type="InterPro" id="IPR013783">
    <property type="entry name" value="Ig-like_fold"/>
</dbReference>
<dbReference type="GO" id="GO:0006955">
    <property type="term" value="P:immune response"/>
    <property type="evidence" value="ECO:0007669"/>
    <property type="project" value="InterPro"/>
</dbReference>
<dbReference type="GO" id="GO:0051897">
    <property type="term" value="P:positive regulation of phosphatidylinositol 3-kinase/protein kinase B signal transduction"/>
    <property type="evidence" value="ECO:0007669"/>
    <property type="project" value="Ensembl"/>
</dbReference>
<dbReference type="PANTHER" id="PTHR11494">
    <property type="entry name" value="CYTOTOXIC T-LYMPHOCYTE PROTEIN"/>
    <property type="match status" value="1"/>
</dbReference>
<dbReference type="GO" id="GO:0032753">
    <property type="term" value="P:positive regulation of interleukin-4 production"/>
    <property type="evidence" value="ECO:0007669"/>
    <property type="project" value="Ensembl"/>
</dbReference>
<feature type="transmembrane region" description="Helical" evidence="10">
    <location>
        <begin position="145"/>
        <end position="171"/>
    </location>
</feature>
<evidence type="ECO:0000256" key="4">
    <source>
        <dbReference type="ARBA" id="ARBA00022989"/>
    </source>
</evidence>
<dbReference type="GO" id="GO:0097190">
    <property type="term" value="P:apoptotic signaling pathway"/>
    <property type="evidence" value="ECO:0007669"/>
    <property type="project" value="Ensembl"/>
</dbReference>
<dbReference type="GO" id="GO:0098636">
    <property type="term" value="C:protein complex involved in cell adhesion"/>
    <property type="evidence" value="ECO:0007669"/>
    <property type="project" value="Ensembl"/>
</dbReference>
<reference evidence="11" key="1">
    <citation type="submission" date="2025-08" db="UniProtKB">
        <authorList>
            <consortium name="Ensembl"/>
        </authorList>
    </citation>
    <scope>IDENTIFICATION</scope>
</reference>